<evidence type="ECO:0000256" key="1">
    <source>
        <dbReference type="SAM" id="MobiDB-lite"/>
    </source>
</evidence>
<dbReference type="KEGG" id="mor:MOC_1329"/>
<protein>
    <submittedName>
        <fullName evidence="2">Protein of unassigned function</fullName>
    </submittedName>
</protein>
<dbReference type="HOGENOM" id="CLU_2423558_0_0_5"/>
<proteinExistence type="predicted"/>
<dbReference type="AlphaFoldDB" id="A0A089Q3C2"/>
<feature type="region of interest" description="Disordered" evidence="1">
    <location>
        <begin position="1"/>
        <end position="21"/>
    </location>
</feature>
<organism evidence="2 3">
    <name type="scientific">Methylobacterium oryzae CBMB20</name>
    <dbReference type="NCBI Taxonomy" id="693986"/>
    <lineage>
        <taxon>Bacteria</taxon>
        <taxon>Pseudomonadati</taxon>
        <taxon>Pseudomonadota</taxon>
        <taxon>Alphaproteobacteria</taxon>
        <taxon>Hyphomicrobiales</taxon>
        <taxon>Methylobacteriaceae</taxon>
        <taxon>Methylobacterium</taxon>
    </lineage>
</organism>
<accession>A0A089Q3C2</accession>
<reference evidence="2 3" key="1">
    <citation type="journal article" date="2014" name="PLoS ONE">
        <title>Genome Information of Methylobacterium oryzae, a Plant-Probiotic Methylotroph in the Phyllosphere.</title>
        <authorList>
            <person name="Kwak M.J."/>
            <person name="Jeong H."/>
            <person name="Madhaiyan M."/>
            <person name="Lee Y."/>
            <person name="Sa T.M."/>
            <person name="Oh T.K."/>
            <person name="Kim J.F."/>
        </authorList>
    </citation>
    <scope>NUCLEOTIDE SEQUENCE [LARGE SCALE GENOMIC DNA]</scope>
    <source>
        <strain evidence="2 3">CBMB20</strain>
    </source>
</reference>
<dbReference type="Proteomes" id="UP000029492">
    <property type="component" value="Chromosome"/>
</dbReference>
<feature type="region of interest" description="Disordered" evidence="1">
    <location>
        <begin position="67"/>
        <end position="91"/>
    </location>
</feature>
<keyword evidence="3" id="KW-1185">Reference proteome</keyword>
<gene>
    <name evidence="2" type="ORF">MOC_1329</name>
</gene>
<dbReference type="EMBL" id="CP003811">
    <property type="protein sequence ID" value="AIQ89084.1"/>
    <property type="molecule type" value="Genomic_DNA"/>
</dbReference>
<evidence type="ECO:0000313" key="2">
    <source>
        <dbReference type="EMBL" id="AIQ89084.1"/>
    </source>
</evidence>
<sequence>MKAATRDLPAGPCPIRSRMASRADPDQHRRCWYKVYLNCSSQERPLVWRERTRQNNDLELARLAGRPGAAQARGGAAAQGLGTGAVMARGE</sequence>
<name>A0A089Q3C2_9HYPH</name>
<feature type="compositionally biased region" description="Low complexity" evidence="1">
    <location>
        <begin position="67"/>
        <end position="80"/>
    </location>
</feature>
<dbReference type="STRING" id="693986.MOC_1329"/>
<evidence type="ECO:0000313" key="3">
    <source>
        <dbReference type="Proteomes" id="UP000029492"/>
    </source>
</evidence>